<gene>
    <name evidence="5" type="ORF">MCOR_36487</name>
</gene>
<feature type="domain" description="SRCR" evidence="4">
    <location>
        <begin position="318"/>
        <end position="415"/>
    </location>
</feature>
<dbReference type="OrthoDB" id="6156774at2759"/>
<dbReference type="PROSITE" id="PS50287">
    <property type="entry name" value="SRCR_2"/>
    <property type="match status" value="5"/>
</dbReference>
<feature type="disulfide bond" evidence="3">
    <location>
        <begin position="277"/>
        <end position="287"/>
    </location>
</feature>
<dbReference type="GO" id="GO:0016020">
    <property type="term" value="C:membrane"/>
    <property type="evidence" value="ECO:0007669"/>
    <property type="project" value="InterPro"/>
</dbReference>
<sequence>MPWKCPIITTTRRTCVLPTEKVAPHSFSVEYVSQSYERIALAASAVNDGEGSVWLDDVNCSGQESELLNCTYNTDTSDCNHNEDVGVHCFLSCSTENDGDLRIISGIAANIGRLEVNYKGEWGTVCDDRFGNVDAAVACRQLGYCSGVVVSASVVNDGIGSIWLDEVGCTGSESKLFNCTHSKTPDCKHTEDIGVNCLLSCSAENEGVLRIIWEAQENKGRLEIYHKGEWGTVCDDGFKDVDAAVACRQLGYCSGVLVAASAVHNGVDTIWLDDVNCNGSESKLLDCPSNDGKHNCNHGEDIGIHCFLSCSTENNSDINLFGGKHENEGRLEIFLNNAWGTVCDDYFEDIDAEVVCRQLGLWGGIVIPASAVDNGYDSIWLDDVQCKGTENRLTNCSYRDSPRCNHGEDIGVKCFINPPTEDQGKLRLVGGSSGNNGRLEIKLYNEWGTVCDDSFANVEAAVACRQLGYCSGNALQPNMVNDGTGTILLAGLLCSGIESRLVNCLLFDSVIQSCRSYHDVGVSCSLTCPTAGKFLHECLW</sequence>
<feature type="disulfide bond" evidence="3">
    <location>
        <begin position="386"/>
        <end position="396"/>
    </location>
</feature>
<evidence type="ECO:0000313" key="5">
    <source>
        <dbReference type="EMBL" id="CAC5402552.1"/>
    </source>
</evidence>
<feature type="disulfide bond" evidence="3">
    <location>
        <begin position="60"/>
        <end position="70"/>
    </location>
</feature>
<evidence type="ECO:0000256" key="1">
    <source>
        <dbReference type="ARBA" id="ARBA00022729"/>
    </source>
</evidence>
<dbReference type="PROSITE" id="PS00420">
    <property type="entry name" value="SRCR_1"/>
    <property type="match status" value="3"/>
</dbReference>
<organism evidence="5 6">
    <name type="scientific">Mytilus coruscus</name>
    <name type="common">Sea mussel</name>
    <dbReference type="NCBI Taxonomy" id="42192"/>
    <lineage>
        <taxon>Eukaryota</taxon>
        <taxon>Metazoa</taxon>
        <taxon>Spiralia</taxon>
        <taxon>Lophotrochozoa</taxon>
        <taxon>Mollusca</taxon>
        <taxon>Bivalvia</taxon>
        <taxon>Autobranchia</taxon>
        <taxon>Pteriomorphia</taxon>
        <taxon>Mytilida</taxon>
        <taxon>Mytiloidea</taxon>
        <taxon>Mytilidae</taxon>
        <taxon>Mytilinae</taxon>
        <taxon>Mytilus</taxon>
    </lineage>
</organism>
<proteinExistence type="predicted"/>
<dbReference type="InterPro" id="IPR036772">
    <property type="entry name" value="SRCR-like_dom_sf"/>
</dbReference>
<dbReference type="AlphaFoldDB" id="A0A6J8D5J4"/>
<feature type="disulfide bond" evidence="3">
    <location>
        <begin position="169"/>
        <end position="179"/>
    </location>
</feature>
<evidence type="ECO:0000313" key="6">
    <source>
        <dbReference type="Proteomes" id="UP000507470"/>
    </source>
</evidence>
<feature type="domain" description="SRCR" evidence="4">
    <location>
        <begin position="426"/>
        <end position="525"/>
    </location>
</feature>
<dbReference type="Gene3D" id="3.10.250.10">
    <property type="entry name" value="SRCR-like domain"/>
    <property type="match status" value="5"/>
</dbReference>
<dbReference type="SMART" id="SM00202">
    <property type="entry name" value="SR"/>
    <property type="match status" value="4"/>
</dbReference>
<reference evidence="5 6" key="1">
    <citation type="submission" date="2020-06" db="EMBL/GenBank/DDBJ databases">
        <authorList>
            <person name="Li R."/>
            <person name="Bekaert M."/>
        </authorList>
    </citation>
    <scope>NUCLEOTIDE SEQUENCE [LARGE SCALE GENOMIC DNA]</scope>
    <source>
        <strain evidence="6">wild</strain>
    </source>
</reference>
<dbReference type="PANTHER" id="PTHR48071">
    <property type="entry name" value="SRCR DOMAIN-CONTAINING PROTEIN"/>
    <property type="match status" value="1"/>
</dbReference>
<accession>A0A6J8D5J4</accession>
<dbReference type="SUPFAM" id="SSF56487">
    <property type="entry name" value="SRCR-like"/>
    <property type="match status" value="5"/>
</dbReference>
<feature type="domain" description="SRCR" evidence="4">
    <location>
        <begin position="209"/>
        <end position="307"/>
    </location>
</feature>
<evidence type="ECO:0000256" key="2">
    <source>
        <dbReference type="ARBA" id="ARBA00023157"/>
    </source>
</evidence>
<dbReference type="FunFam" id="3.10.250.10:FF:000001">
    <property type="entry name" value="Lysyl oxidase 4 isoform X1"/>
    <property type="match status" value="4"/>
</dbReference>
<evidence type="ECO:0000259" key="4">
    <source>
        <dbReference type="PROSITE" id="PS50287"/>
    </source>
</evidence>
<feature type="disulfide bond" evidence="3">
    <location>
        <begin position="494"/>
        <end position="504"/>
    </location>
</feature>
<dbReference type="PANTHER" id="PTHR48071:SF28">
    <property type="entry name" value="SRCR DOMAIN-CONTAINING PROTEIN"/>
    <property type="match status" value="1"/>
</dbReference>
<dbReference type="PRINTS" id="PR00258">
    <property type="entry name" value="SPERACTRCPTR"/>
</dbReference>
<dbReference type="EMBL" id="CACVKT020006522">
    <property type="protein sequence ID" value="CAC5402552.1"/>
    <property type="molecule type" value="Genomic_DNA"/>
</dbReference>
<keyword evidence="2 3" id="KW-1015">Disulfide bond</keyword>
<dbReference type="Proteomes" id="UP000507470">
    <property type="component" value="Unassembled WGS sequence"/>
</dbReference>
<feature type="domain" description="SRCR" evidence="4">
    <location>
        <begin position="49"/>
        <end position="90"/>
    </location>
</feature>
<dbReference type="InterPro" id="IPR001190">
    <property type="entry name" value="SRCR"/>
</dbReference>
<evidence type="ECO:0000256" key="3">
    <source>
        <dbReference type="PROSITE-ProRule" id="PRU00196"/>
    </source>
</evidence>
<keyword evidence="1" id="KW-0732">Signal</keyword>
<comment type="caution">
    <text evidence="3">Lacks conserved residue(s) required for the propagation of feature annotation.</text>
</comment>
<protein>
    <submittedName>
        <fullName evidence="5">Neurotrypsin</fullName>
    </submittedName>
</protein>
<dbReference type="Pfam" id="PF00530">
    <property type="entry name" value="SRCR"/>
    <property type="match status" value="5"/>
</dbReference>
<feature type="domain" description="SRCR" evidence="4">
    <location>
        <begin position="101"/>
        <end position="198"/>
    </location>
</feature>
<name>A0A6J8D5J4_MYTCO</name>
<keyword evidence="6" id="KW-1185">Reference proteome</keyword>